<evidence type="ECO:0000313" key="1">
    <source>
        <dbReference type="EMBL" id="MBD1322550.1"/>
    </source>
</evidence>
<dbReference type="Gene3D" id="3.40.50.300">
    <property type="entry name" value="P-loop containing nucleotide triphosphate hydrolases"/>
    <property type="match status" value="1"/>
</dbReference>
<dbReference type="PANTHER" id="PTHR39206">
    <property type="entry name" value="SLL8004 PROTEIN"/>
    <property type="match status" value="1"/>
</dbReference>
<dbReference type="EMBL" id="JACWMS010000006">
    <property type="protein sequence ID" value="MBD1322550.1"/>
    <property type="molecule type" value="Genomic_DNA"/>
</dbReference>
<dbReference type="Pfam" id="PF13671">
    <property type="entry name" value="AAA_33"/>
    <property type="match status" value="1"/>
</dbReference>
<dbReference type="PANTHER" id="PTHR39206:SF1">
    <property type="entry name" value="SLL8004 PROTEIN"/>
    <property type="match status" value="1"/>
</dbReference>
<name>A0ABR7WIF4_9ACTN</name>
<protein>
    <submittedName>
        <fullName evidence="1">Zeta toxin family protein</fullName>
    </submittedName>
</protein>
<comment type="caution">
    <text evidence="1">The sequence shown here is derived from an EMBL/GenBank/DDBJ whole genome shotgun (WGS) entry which is preliminary data.</text>
</comment>
<dbReference type="SUPFAM" id="SSF52540">
    <property type="entry name" value="P-loop containing nucleoside triphosphate hydrolases"/>
    <property type="match status" value="1"/>
</dbReference>
<proteinExistence type="predicted"/>
<organism evidence="1 2">
    <name type="scientific">Gordonia hankookensis</name>
    <dbReference type="NCBI Taxonomy" id="589403"/>
    <lineage>
        <taxon>Bacteria</taxon>
        <taxon>Bacillati</taxon>
        <taxon>Actinomycetota</taxon>
        <taxon>Actinomycetes</taxon>
        <taxon>Mycobacteriales</taxon>
        <taxon>Gordoniaceae</taxon>
        <taxon>Gordonia</taxon>
    </lineage>
</organism>
<sequence length="190" mass="20764">MRRLDLVIGPNGSGKSTFVEYTLAPLLPSSVFVNADSIARQRWPAEAEARSYDAARIAADTRDRLIADGRSFIAETVFSHESKLDLIDRAQDAGYFVVLHVLIVPESIAVLRVAHRAASGGHSVPENKIRARFHRLWPLAVEAIHRADESTVYNSALGPAPTIVAEFTAGVLVGASRWPEWAPTELRRGG</sequence>
<reference evidence="1 2" key="1">
    <citation type="submission" date="2020-09" db="EMBL/GenBank/DDBJ databases">
        <title>Novel species in genus Gordonia.</title>
        <authorList>
            <person name="Zhang G."/>
        </authorList>
    </citation>
    <scope>NUCLEOTIDE SEQUENCE [LARGE SCALE GENOMIC DNA]</scope>
    <source>
        <strain evidence="1 2">ON-33</strain>
    </source>
</reference>
<dbReference type="Proteomes" id="UP000602395">
    <property type="component" value="Unassembled WGS sequence"/>
</dbReference>
<dbReference type="RefSeq" id="WP_190268848.1">
    <property type="nucleotide sequence ID" value="NZ_BAABAD010000005.1"/>
</dbReference>
<keyword evidence="2" id="KW-1185">Reference proteome</keyword>
<evidence type="ECO:0000313" key="2">
    <source>
        <dbReference type="Proteomes" id="UP000602395"/>
    </source>
</evidence>
<gene>
    <name evidence="1" type="ORF">IDF66_23470</name>
</gene>
<accession>A0ABR7WIF4</accession>
<dbReference type="InterPro" id="IPR027417">
    <property type="entry name" value="P-loop_NTPase"/>
</dbReference>